<protein>
    <recommendedName>
        <fullName evidence="3">Group-specific protein</fullName>
    </recommendedName>
</protein>
<dbReference type="Proteomes" id="UP000234950">
    <property type="component" value="Unassembled WGS sequence"/>
</dbReference>
<dbReference type="OrthoDB" id="2964978at2"/>
<evidence type="ECO:0000313" key="1">
    <source>
        <dbReference type="EMBL" id="PLS03534.1"/>
    </source>
</evidence>
<sequence>MFDPTAFDNMKVVIEGAFYDLDLKGDIVITDRNDLFNMAKMSRSFDISFRLPYDTVIAKVEISSKMINLAAELLPAIKNERQAGVFVRLEFILKQEKELNYQEVKHILLDIWGEDRDISLSSHYNPLESDKNLSTLLTIDFGRLITEDQMDDLVEMTNFIITTLERLC</sequence>
<dbReference type="EMBL" id="PGVE01000053">
    <property type="protein sequence ID" value="PLS03534.1"/>
    <property type="molecule type" value="Genomic_DNA"/>
</dbReference>
<dbReference type="RefSeq" id="WP_101648564.1">
    <property type="nucleotide sequence ID" value="NZ_PGVE01000053.1"/>
</dbReference>
<evidence type="ECO:0000313" key="2">
    <source>
        <dbReference type="Proteomes" id="UP000234950"/>
    </source>
</evidence>
<evidence type="ECO:0008006" key="3">
    <source>
        <dbReference type="Google" id="ProtNLM"/>
    </source>
</evidence>
<comment type="caution">
    <text evidence="1">The sequence shown here is derived from an EMBL/GenBank/DDBJ whole genome shotgun (WGS) entry which is preliminary data.</text>
</comment>
<gene>
    <name evidence="1" type="ORF">CVD27_14200</name>
</gene>
<accession>A0A2N5HDF3</accession>
<dbReference type="AlphaFoldDB" id="A0A2N5HDF3"/>
<organism evidence="1 2">
    <name type="scientific">Neobacillus cucumis</name>
    <dbReference type="NCBI Taxonomy" id="1740721"/>
    <lineage>
        <taxon>Bacteria</taxon>
        <taxon>Bacillati</taxon>
        <taxon>Bacillota</taxon>
        <taxon>Bacilli</taxon>
        <taxon>Bacillales</taxon>
        <taxon>Bacillaceae</taxon>
        <taxon>Neobacillus</taxon>
    </lineage>
</organism>
<name>A0A2N5HDF3_9BACI</name>
<keyword evidence="2" id="KW-1185">Reference proteome</keyword>
<reference evidence="1 2" key="1">
    <citation type="submission" date="2017-11" db="EMBL/GenBank/DDBJ databases">
        <title>Comparitive Functional Genomics of Dry Heat Resistant strains isolated from the Viking Spacecraft.</title>
        <authorList>
            <person name="Seuylemezian A."/>
            <person name="Cooper K."/>
            <person name="Vaishampayan P."/>
        </authorList>
    </citation>
    <scope>NUCLEOTIDE SEQUENCE [LARGE SCALE GENOMIC DNA]</scope>
    <source>
        <strain evidence="1 2">V32-6</strain>
    </source>
</reference>
<proteinExistence type="predicted"/>